<dbReference type="OrthoDB" id="1700726at2759"/>
<dbReference type="GO" id="GO:0016874">
    <property type="term" value="F:ligase activity"/>
    <property type="evidence" value="ECO:0007669"/>
    <property type="project" value="UniProtKB-KW"/>
</dbReference>
<sequence>MDYTTSSLPLHQVHKPPFTVEAPGYPKVTGETVPRRHAKYKDGLLSSPAEGVHTVFDIICRSARLYPNNRAVGYRKLIKLHVETHKVQKHVDGKLQTVNKEWQFLELTPYSFITYKDYKKLIIEL</sequence>
<dbReference type="Proteomes" id="UP001055219">
    <property type="component" value="Unassembled WGS sequence"/>
</dbReference>
<reference evidence="1" key="2">
    <citation type="submission" date="2022-07" db="EMBL/GenBank/DDBJ databases">
        <authorList>
            <person name="Goncalves M.F.M."/>
            <person name="Hilario S."/>
            <person name="Van De Peer Y."/>
            <person name="Esteves A.C."/>
            <person name="Alves A."/>
        </authorList>
    </citation>
    <scope>NUCLEOTIDE SEQUENCE</scope>
    <source>
        <strain evidence="1">MUM 19.33</strain>
    </source>
</reference>
<keyword evidence="1" id="KW-0436">Ligase</keyword>
<organism evidence="1 2">
    <name type="scientific">Emericellopsis cladophorae</name>
    <dbReference type="NCBI Taxonomy" id="2686198"/>
    <lineage>
        <taxon>Eukaryota</taxon>
        <taxon>Fungi</taxon>
        <taxon>Dikarya</taxon>
        <taxon>Ascomycota</taxon>
        <taxon>Pezizomycotina</taxon>
        <taxon>Sordariomycetes</taxon>
        <taxon>Hypocreomycetidae</taxon>
        <taxon>Hypocreales</taxon>
        <taxon>Bionectriaceae</taxon>
        <taxon>Emericellopsis</taxon>
    </lineage>
</organism>
<keyword evidence="2" id="KW-1185">Reference proteome</keyword>
<reference evidence="1" key="1">
    <citation type="journal article" date="2021" name="J Fungi (Basel)">
        <title>Genomic and Metabolomic Analyses of the Marine Fungus Emericellopsis cladophorae: Insights into Saltwater Adaptability Mechanisms and Its Biosynthetic Potential.</title>
        <authorList>
            <person name="Goncalves M.F.M."/>
            <person name="Hilario S."/>
            <person name="Van de Peer Y."/>
            <person name="Esteves A.C."/>
            <person name="Alves A."/>
        </authorList>
    </citation>
    <scope>NUCLEOTIDE SEQUENCE</scope>
    <source>
        <strain evidence="1">MUM 19.33</strain>
    </source>
</reference>
<evidence type="ECO:0000313" key="1">
    <source>
        <dbReference type="EMBL" id="KAI6777543.1"/>
    </source>
</evidence>
<accession>A0A9P9XU03</accession>
<comment type="caution">
    <text evidence="1">The sequence shown here is derived from an EMBL/GenBank/DDBJ whole genome shotgun (WGS) entry which is preliminary data.</text>
</comment>
<dbReference type="GeneID" id="75830190"/>
<dbReference type="RefSeq" id="XP_051358399.1">
    <property type="nucleotide sequence ID" value="XM_051510728.1"/>
</dbReference>
<feature type="non-terminal residue" evidence="1">
    <location>
        <position position="125"/>
    </location>
</feature>
<dbReference type="EMBL" id="JAGIXG020000216">
    <property type="protein sequence ID" value="KAI6777543.1"/>
    <property type="molecule type" value="Genomic_DNA"/>
</dbReference>
<proteinExistence type="predicted"/>
<gene>
    <name evidence="1" type="ORF">J7T54_003693</name>
</gene>
<protein>
    <submittedName>
        <fullName evidence="1">Long-chain-fatty-acid--CoA ligase 1</fullName>
    </submittedName>
</protein>
<dbReference type="AlphaFoldDB" id="A0A9P9XU03"/>
<evidence type="ECO:0000313" key="2">
    <source>
        <dbReference type="Proteomes" id="UP001055219"/>
    </source>
</evidence>
<name>A0A9P9XU03_9HYPO</name>